<dbReference type="CDD" id="cd00854">
    <property type="entry name" value="NagA"/>
    <property type="match status" value="1"/>
</dbReference>
<dbReference type="Gene3D" id="3.20.20.140">
    <property type="entry name" value="Metal-dependent hydrolases"/>
    <property type="match status" value="1"/>
</dbReference>
<comment type="catalytic activity">
    <reaction evidence="7 8">
        <text>N-acetyl-D-glucosamine 6-phosphate + H2O = D-glucosamine 6-phosphate + acetate</text>
        <dbReference type="Rhea" id="RHEA:22936"/>
        <dbReference type="ChEBI" id="CHEBI:15377"/>
        <dbReference type="ChEBI" id="CHEBI:30089"/>
        <dbReference type="ChEBI" id="CHEBI:57513"/>
        <dbReference type="ChEBI" id="CHEBI:58725"/>
        <dbReference type="EC" id="3.5.1.25"/>
    </reaction>
</comment>
<keyword evidence="13" id="KW-1185">Reference proteome</keyword>
<evidence type="ECO:0000259" key="11">
    <source>
        <dbReference type="Pfam" id="PF01979"/>
    </source>
</evidence>
<reference evidence="12 13" key="1">
    <citation type="journal article" date="2024" name="Science">
        <title>Giant polyketide synthase enzymes in the biosynthesis of giant marine polyether toxins.</title>
        <authorList>
            <person name="Fallon T.R."/>
            <person name="Shende V.V."/>
            <person name="Wierzbicki I.H."/>
            <person name="Pendleton A.L."/>
            <person name="Watervoot N.F."/>
            <person name="Auber R.P."/>
            <person name="Gonzalez D.J."/>
            <person name="Wisecaver J.H."/>
            <person name="Moore B.S."/>
        </authorList>
    </citation>
    <scope>NUCLEOTIDE SEQUENCE [LARGE SCALE GENOMIC DNA]</scope>
    <source>
        <strain evidence="12 13">12B1</strain>
    </source>
</reference>
<dbReference type="EC" id="3.5.1.25" evidence="2 8"/>
<feature type="domain" description="Amidohydrolase-related" evidence="11">
    <location>
        <begin position="76"/>
        <end position="411"/>
    </location>
</feature>
<dbReference type="GO" id="GO:0046872">
    <property type="term" value="F:metal ion binding"/>
    <property type="evidence" value="ECO:0007669"/>
    <property type="project" value="UniProtKB-KW"/>
</dbReference>
<dbReference type="InterPro" id="IPR006680">
    <property type="entry name" value="Amidohydro-rel"/>
</dbReference>
<dbReference type="InterPro" id="IPR032466">
    <property type="entry name" value="Metal_Hydrolase"/>
</dbReference>
<comment type="cofactor">
    <cofactor evidence="10">
        <name>a divalent metal cation</name>
        <dbReference type="ChEBI" id="CHEBI:60240"/>
    </cofactor>
    <text evidence="10">Binds 1 divalent metal cation per subunit.</text>
</comment>
<dbReference type="GO" id="GO:0106279">
    <property type="term" value="P:negative regulation of UDP-N-acetylglucosamine biosynthetic process"/>
    <property type="evidence" value="ECO:0007669"/>
    <property type="project" value="UniProtKB-ARBA"/>
</dbReference>
<organism evidence="12 13">
    <name type="scientific">Prymnesium parvum</name>
    <name type="common">Toxic golden alga</name>
    <dbReference type="NCBI Taxonomy" id="97485"/>
    <lineage>
        <taxon>Eukaryota</taxon>
        <taxon>Haptista</taxon>
        <taxon>Haptophyta</taxon>
        <taxon>Prymnesiophyceae</taxon>
        <taxon>Prymnesiales</taxon>
        <taxon>Prymnesiaceae</taxon>
        <taxon>Prymnesium</taxon>
    </lineage>
</organism>
<dbReference type="FunFam" id="3.20.20.140:FF:000023">
    <property type="entry name" value="N-acetylglucosamine-6-phosphate deacetylase"/>
    <property type="match status" value="1"/>
</dbReference>
<dbReference type="Pfam" id="PF01979">
    <property type="entry name" value="Amidohydro_1"/>
    <property type="match status" value="1"/>
</dbReference>
<dbReference type="AlphaFoldDB" id="A0AB34JYT4"/>
<dbReference type="SUPFAM" id="SSF51556">
    <property type="entry name" value="Metallo-dependent hydrolases"/>
    <property type="match status" value="1"/>
</dbReference>
<dbReference type="Gene3D" id="2.30.40.10">
    <property type="entry name" value="Urease, subunit C, domain 1"/>
    <property type="match status" value="1"/>
</dbReference>
<evidence type="ECO:0000256" key="9">
    <source>
        <dbReference type="PIRSR" id="PIRSR038994-1"/>
    </source>
</evidence>
<dbReference type="EMBL" id="JBGBPQ010000003">
    <property type="protein sequence ID" value="KAL1527070.1"/>
    <property type="molecule type" value="Genomic_DNA"/>
</dbReference>
<keyword evidence="6 8" id="KW-0119">Carbohydrate metabolism</keyword>
<dbReference type="GO" id="GO:0008448">
    <property type="term" value="F:N-acetylglucosamine-6-phosphate deacetylase activity"/>
    <property type="evidence" value="ECO:0007669"/>
    <property type="project" value="UniProtKB-UniRule"/>
</dbReference>
<evidence type="ECO:0000313" key="12">
    <source>
        <dbReference type="EMBL" id="KAL1527070.1"/>
    </source>
</evidence>
<comment type="caution">
    <text evidence="12">The sequence shown here is derived from an EMBL/GenBank/DDBJ whole genome shotgun (WGS) entry which is preliminary data.</text>
</comment>
<evidence type="ECO:0000256" key="8">
    <source>
        <dbReference type="PIRNR" id="PIRNR038994"/>
    </source>
</evidence>
<feature type="active site" description="Proton donor/acceptor" evidence="9">
    <location>
        <position position="303"/>
    </location>
</feature>
<dbReference type="PANTHER" id="PTHR11113:SF14">
    <property type="entry name" value="N-ACETYLGLUCOSAMINE-6-PHOSPHATE DEACETYLASE"/>
    <property type="match status" value="1"/>
</dbReference>
<evidence type="ECO:0000256" key="4">
    <source>
        <dbReference type="ARBA" id="ARBA00022723"/>
    </source>
</evidence>
<name>A0AB34JYT4_PRYPA</name>
<dbReference type="GO" id="GO:0006046">
    <property type="term" value="P:N-acetylglucosamine catabolic process"/>
    <property type="evidence" value="ECO:0007669"/>
    <property type="project" value="TreeGrafter"/>
</dbReference>
<evidence type="ECO:0000256" key="7">
    <source>
        <dbReference type="ARBA" id="ARBA00047647"/>
    </source>
</evidence>
<evidence type="ECO:0000313" key="13">
    <source>
        <dbReference type="Proteomes" id="UP001515480"/>
    </source>
</evidence>
<feature type="binding site" evidence="10">
    <location>
        <position position="244"/>
    </location>
    <ligand>
        <name>Zn(2+)</name>
        <dbReference type="ChEBI" id="CHEBI:29105"/>
    </ligand>
</feature>
<dbReference type="InterPro" id="IPR011059">
    <property type="entry name" value="Metal-dep_hydrolase_composite"/>
</dbReference>
<comment type="similarity">
    <text evidence="1 8">Belongs to the metallo-dependent hydrolases superfamily. NagA family.</text>
</comment>
<dbReference type="PANTHER" id="PTHR11113">
    <property type="entry name" value="N-ACETYLGLUCOSAMINE-6-PHOSPHATE DEACETYLASE"/>
    <property type="match status" value="1"/>
</dbReference>
<evidence type="ECO:0000256" key="6">
    <source>
        <dbReference type="ARBA" id="ARBA00023277"/>
    </source>
</evidence>
<dbReference type="SUPFAM" id="SSF51338">
    <property type="entry name" value="Composite domain of metallo-dependent hydrolases"/>
    <property type="match status" value="1"/>
</dbReference>
<accession>A0AB34JYT4</accession>
<keyword evidence="5 8" id="KW-0378">Hydrolase</keyword>
<gene>
    <name evidence="12" type="ORF">AB1Y20_015753</name>
</gene>
<dbReference type="GO" id="GO:0019262">
    <property type="term" value="P:N-acetylneuraminate catabolic process"/>
    <property type="evidence" value="ECO:0007669"/>
    <property type="project" value="UniProtKB-ARBA"/>
</dbReference>
<dbReference type="NCBIfam" id="TIGR00221">
    <property type="entry name" value="nagA"/>
    <property type="match status" value="1"/>
</dbReference>
<evidence type="ECO:0000256" key="3">
    <source>
        <dbReference type="ARBA" id="ARBA00018029"/>
    </source>
</evidence>
<protein>
    <recommendedName>
        <fullName evidence="3 8">N-acetylglucosamine-6-phosphate deacetylase</fullName>
        <ecNumber evidence="2 8">3.5.1.25</ecNumber>
    </recommendedName>
</protein>
<sequence length="430" mass="44948">MHASFTRERRGSRARLPQTAPPLELRTVRFTNCRVLRGHALTPAELWVRGGTIVDPQALFWQGSTADQLVDCGGCIVAPGYIDVQINGGFGADFSTPDGICDALSTVAAGLLRHGVTAFLPTVISSSGAAYRAILPHLVPRAGSCRGAAVLGVHLEGPFISRAKPGCHPLEHLREPREAGSLRRACGEHLAHVKMVTLAPELRGSEVLVAELRAHRVIAAAGHSEATIAQLEAAQAAGVSMCTHLFNAMPPFRPEAPGLIGTLGSSARPAAYFGLIADGIHVHPASLKIAARARPDGVVLVTDAMAAMGLPPGRFCLGGVDVQVLETGEAYRVGTNTLAGATIPLDECVRRYKAYTGSSAVHALEAAALHPAQVLNIHDRKGALNVGSDADFIFLDDQLNVLRTYIGGELVWDLGADGAGEAGAGEAAPM</sequence>
<proteinExistence type="inferred from homology"/>
<dbReference type="Proteomes" id="UP001515480">
    <property type="component" value="Unassembled WGS sequence"/>
</dbReference>
<evidence type="ECO:0000256" key="1">
    <source>
        <dbReference type="ARBA" id="ARBA00010716"/>
    </source>
</evidence>
<feature type="binding site" evidence="10">
    <location>
        <position position="156"/>
    </location>
    <ligand>
        <name>Zn(2+)</name>
        <dbReference type="ChEBI" id="CHEBI:29105"/>
    </ligand>
</feature>
<dbReference type="InterPro" id="IPR003764">
    <property type="entry name" value="GlcNAc_6-P_deAcase"/>
</dbReference>
<dbReference type="PIRSF" id="PIRSF038994">
    <property type="entry name" value="NagA"/>
    <property type="match status" value="1"/>
</dbReference>
<evidence type="ECO:0000256" key="2">
    <source>
        <dbReference type="ARBA" id="ARBA00011899"/>
    </source>
</evidence>
<keyword evidence="4 10" id="KW-0479">Metal-binding</keyword>
<feature type="binding site" evidence="10">
    <location>
        <position position="223"/>
    </location>
    <ligand>
        <name>Zn(2+)</name>
        <dbReference type="ChEBI" id="CHEBI:29105"/>
    </ligand>
</feature>
<evidence type="ECO:0000256" key="5">
    <source>
        <dbReference type="ARBA" id="ARBA00022801"/>
    </source>
</evidence>
<evidence type="ECO:0000256" key="10">
    <source>
        <dbReference type="PIRSR" id="PIRSR038994-3"/>
    </source>
</evidence>